<dbReference type="AlphaFoldDB" id="A0AAW1JX06"/>
<sequence>MKELQKKNPVKIDVGAVYNTFPKDYKRSREFAPQERELVFDIDMTDYDDIRTCCSGADVCNKFSTINVFFSVVKGSRVYCLEKDRTTVIKYEDNMKINTLYKNTTSTNDS</sequence>
<protein>
    <submittedName>
        <fullName evidence="2">Uncharacterized protein</fullName>
    </submittedName>
</protein>
<dbReference type="SUPFAM" id="SSF56747">
    <property type="entry name" value="Prim-pol domain"/>
    <property type="match status" value="1"/>
</dbReference>
<evidence type="ECO:0000313" key="3">
    <source>
        <dbReference type="Proteomes" id="UP001458880"/>
    </source>
</evidence>
<evidence type="ECO:0000256" key="1">
    <source>
        <dbReference type="ARBA" id="ARBA00009762"/>
    </source>
</evidence>
<reference evidence="2 3" key="1">
    <citation type="journal article" date="2024" name="BMC Genomics">
        <title>De novo assembly and annotation of Popillia japonica's genome with initial clues to its potential as an invasive pest.</title>
        <authorList>
            <person name="Cucini C."/>
            <person name="Boschi S."/>
            <person name="Funari R."/>
            <person name="Cardaioli E."/>
            <person name="Iannotti N."/>
            <person name="Marturano G."/>
            <person name="Paoli F."/>
            <person name="Bruttini M."/>
            <person name="Carapelli A."/>
            <person name="Frati F."/>
            <person name="Nardi F."/>
        </authorList>
    </citation>
    <scope>NUCLEOTIDE SEQUENCE [LARGE SCALE GENOMIC DNA]</scope>
    <source>
        <strain evidence="2">DMR45628</strain>
    </source>
</reference>
<dbReference type="Gene3D" id="3.90.920.10">
    <property type="entry name" value="DNA primase, PRIM domain"/>
    <property type="match status" value="1"/>
</dbReference>
<dbReference type="PANTHER" id="PTHR10536">
    <property type="entry name" value="DNA PRIMASE SMALL SUBUNIT"/>
    <property type="match status" value="1"/>
</dbReference>
<comment type="similarity">
    <text evidence="1">Belongs to the eukaryotic-type primase small subunit family.</text>
</comment>
<dbReference type="EMBL" id="JASPKY010000300">
    <property type="protein sequence ID" value="KAK9709884.1"/>
    <property type="molecule type" value="Genomic_DNA"/>
</dbReference>
<dbReference type="Proteomes" id="UP001458880">
    <property type="component" value="Unassembled WGS sequence"/>
</dbReference>
<proteinExistence type="inferred from homology"/>
<evidence type="ECO:0000313" key="2">
    <source>
        <dbReference type="EMBL" id="KAK9709884.1"/>
    </source>
</evidence>
<gene>
    <name evidence="2" type="ORF">QE152_g26356</name>
</gene>
<keyword evidence="3" id="KW-1185">Reference proteome</keyword>
<name>A0AAW1JX06_POPJA</name>
<accession>A0AAW1JX06</accession>
<organism evidence="2 3">
    <name type="scientific">Popillia japonica</name>
    <name type="common">Japanese beetle</name>
    <dbReference type="NCBI Taxonomy" id="7064"/>
    <lineage>
        <taxon>Eukaryota</taxon>
        <taxon>Metazoa</taxon>
        <taxon>Ecdysozoa</taxon>
        <taxon>Arthropoda</taxon>
        <taxon>Hexapoda</taxon>
        <taxon>Insecta</taxon>
        <taxon>Pterygota</taxon>
        <taxon>Neoptera</taxon>
        <taxon>Endopterygota</taxon>
        <taxon>Coleoptera</taxon>
        <taxon>Polyphaga</taxon>
        <taxon>Scarabaeiformia</taxon>
        <taxon>Scarabaeidae</taxon>
        <taxon>Rutelinae</taxon>
        <taxon>Popillia</taxon>
    </lineage>
</organism>
<comment type="caution">
    <text evidence="2">The sequence shown here is derived from an EMBL/GenBank/DDBJ whole genome shotgun (WGS) entry which is preliminary data.</text>
</comment>